<dbReference type="InterPro" id="IPR039448">
    <property type="entry name" value="Beta_helix"/>
</dbReference>
<dbReference type="InterPro" id="IPR012334">
    <property type="entry name" value="Pectin_lyas_fold"/>
</dbReference>
<organism evidence="7 8">
    <name type="scientific">Candidatus Gottesmanbacteria bacterium RIFCSPHIGHO2_01_FULL_42_12</name>
    <dbReference type="NCBI Taxonomy" id="1798377"/>
    <lineage>
        <taxon>Bacteria</taxon>
        <taxon>Candidatus Gottesmaniibacteriota</taxon>
    </lineage>
</organism>
<dbReference type="PANTHER" id="PTHR40088:SF2">
    <property type="entry name" value="SECRETED SUGAR HYDROLASE"/>
    <property type="match status" value="1"/>
</dbReference>
<keyword evidence="3" id="KW-0964">Secreted</keyword>
<dbReference type="Proteomes" id="UP000178681">
    <property type="component" value="Unassembled WGS sequence"/>
</dbReference>
<dbReference type="InterPro" id="IPR006626">
    <property type="entry name" value="PbH1"/>
</dbReference>
<dbReference type="GO" id="GO:0016837">
    <property type="term" value="F:carbon-oxygen lyase activity, acting on polysaccharides"/>
    <property type="evidence" value="ECO:0007669"/>
    <property type="project" value="TreeGrafter"/>
</dbReference>
<evidence type="ECO:0000256" key="5">
    <source>
        <dbReference type="SAM" id="SignalP"/>
    </source>
</evidence>
<dbReference type="GO" id="GO:0005576">
    <property type="term" value="C:extracellular region"/>
    <property type="evidence" value="ECO:0007669"/>
    <property type="project" value="UniProtKB-SubCell"/>
</dbReference>
<comment type="subcellular location">
    <subcellularLocation>
        <location evidence="1">Secreted</location>
    </subcellularLocation>
</comment>
<feature type="signal peptide" evidence="5">
    <location>
        <begin position="1"/>
        <end position="20"/>
    </location>
</feature>
<dbReference type="SUPFAM" id="SSF51126">
    <property type="entry name" value="Pectin lyase-like"/>
    <property type="match status" value="1"/>
</dbReference>
<dbReference type="STRING" id="1798377.A2872_03670"/>
<dbReference type="PROSITE" id="PS00018">
    <property type="entry name" value="EF_HAND_1"/>
    <property type="match status" value="1"/>
</dbReference>
<keyword evidence="4 5" id="KW-0732">Signal</keyword>
<comment type="caution">
    <text evidence="7">The sequence shown here is derived from an EMBL/GenBank/DDBJ whole genome shotgun (WGS) entry which is preliminary data.</text>
</comment>
<accession>A0A1F5Z5H9</accession>
<gene>
    <name evidence="7" type="ORF">A2872_03670</name>
</gene>
<feature type="domain" description="Right handed beta helix" evidence="6">
    <location>
        <begin position="198"/>
        <end position="404"/>
    </location>
</feature>
<proteinExistence type="predicted"/>
<evidence type="ECO:0000313" key="7">
    <source>
        <dbReference type="EMBL" id="OGG07392.1"/>
    </source>
</evidence>
<evidence type="ECO:0000256" key="4">
    <source>
        <dbReference type="ARBA" id="ARBA00022729"/>
    </source>
</evidence>
<name>A0A1F5Z5H9_9BACT</name>
<evidence type="ECO:0000313" key="8">
    <source>
        <dbReference type="Proteomes" id="UP000178681"/>
    </source>
</evidence>
<dbReference type="InterPro" id="IPR018247">
    <property type="entry name" value="EF_Hand_1_Ca_BS"/>
</dbReference>
<dbReference type="EMBL" id="MFJG01000007">
    <property type="protein sequence ID" value="OGG07392.1"/>
    <property type="molecule type" value="Genomic_DNA"/>
</dbReference>
<dbReference type="InterPro" id="IPR011050">
    <property type="entry name" value="Pectin_lyase_fold/virulence"/>
</dbReference>
<sequence>MKIISILFILLFVFPSKLSAAINPDLNGDGAVDIRDLRQLIPGFSNIFDYNSLLASFGVYQPVTQGTVYYVSPTGSTGNSGTQSSPWSLGKANQSAPAGSTVILLPGTYTENISPPSGTAGNPTIFKASSLYQAVINNKEASLQGKSYIIISGIKFQSSGPRWVTAGSANHITFENCYFHQSWPGGYKAGDFNGFSYAGTYLTIRGSRFGWWHAGDMLGLQSASNVLIEDNDFSQAASGHIEFGTSRGNFVIRRNLFHNPWDRIAAVESAATGDDNYLFEDNIIFDSNWDGSPLPPDASSDPNAPGANQVVKFNTGKGIFRNNLLVGNNKGLDSGTTGMFYVALDSPNPIFENSRIYHNTIHSNPRSGISLHDKINSSRDANNVFKNNVISGQGGFDFLVNDSSLAINTYLVSSNILANTGGGSTKVISISGATKTVAEAQAQMPGVFKNNLAASPVFVNPGAITQGKADIANWPTIVGYGDFALTAASPGKGQAEALTYVTSPVNNSSNLTLADALYFSDGFGVVEGDEIIVGSTRTRVVRRVDNFNLQVSPAVTAAVNDRVYLGKFGPGSDIGIKP</sequence>
<evidence type="ECO:0000256" key="1">
    <source>
        <dbReference type="ARBA" id="ARBA00004613"/>
    </source>
</evidence>
<dbReference type="SMART" id="SM00710">
    <property type="entry name" value="PbH1"/>
    <property type="match status" value="5"/>
</dbReference>
<evidence type="ECO:0000256" key="2">
    <source>
        <dbReference type="ARBA" id="ARBA00016512"/>
    </source>
</evidence>
<evidence type="ECO:0000259" key="6">
    <source>
        <dbReference type="Pfam" id="PF13229"/>
    </source>
</evidence>
<reference evidence="7 8" key="1">
    <citation type="journal article" date="2016" name="Nat. Commun.">
        <title>Thousands of microbial genomes shed light on interconnected biogeochemical processes in an aquifer system.</title>
        <authorList>
            <person name="Anantharaman K."/>
            <person name="Brown C.T."/>
            <person name="Hug L.A."/>
            <person name="Sharon I."/>
            <person name="Castelle C.J."/>
            <person name="Probst A.J."/>
            <person name="Thomas B.C."/>
            <person name="Singh A."/>
            <person name="Wilkins M.J."/>
            <person name="Karaoz U."/>
            <person name="Brodie E.L."/>
            <person name="Williams K.H."/>
            <person name="Hubbard S.S."/>
            <person name="Banfield J.F."/>
        </authorList>
    </citation>
    <scope>NUCLEOTIDE SEQUENCE [LARGE SCALE GENOMIC DNA]</scope>
</reference>
<dbReference type="PANTHER" id="PTHR40088">
    <property type="entry name" value="PECTATE LYASE (EUROFUNG)"/>
    <property type="match status" value="1"/>
</dbReference>
<dbReference type="Gene3D" id="2.160.20.10">
    <property type="entry name" value="Single-stranded right-handed beta-helix, Pectin lyase-like"/>
    <property type="match status" value="1"/>
</dbReference>
<dbReference type="InterPro" id="IPR052052">
    <property type="entry name" value="Polysaccharide_Lyase_9"/>
</dbReference>
<feature type="chain" id="PRO_5009522814" description="Probable pectate lyase C" evidence="5">
    <location>
        <begin position="21"/>
        <end position="578"/>
    </location>
</feature>
<dbReference type="Pfam" id="PF13229">
    <property type="entry name" value="Beta_helix"/>
    <property type="match status" value="1"/>
</dbReference>
<protein>
    <recommendedName>
        <fullName evidence="2">Probable pectate lyase C</fullName>
    </recommendedName>
</protein>
<dbReference type="AlphaFoldDB" id="A0A1F5Z5H9"/>
<evidence type="ECO:0000256" key="3">
    <source>
        <dbReference type="ARBA" id="ARBA00022525"/>
    </source>
</evidence>